<sequence length="646" mass="71484">MAEIVHEGLRFRPGQKALQKSESLLDSLEPTEAPSEAEQSDLSEEPHEPSWKPIDCQAASCGDFAGGPARRISLSNAGWLPRFCVCLPGIMLFGGIGVICIAAAYSTSAFYAIAALLSIFTMSYSTDLAVSSLIGAWRMRRTSATDWDAELSALLEKQPELSDVMHIVILPNYKEDEQMMLRTLEQIAASTMAKSRIKVVLAMEAREGLDGSTKAERLVEKAKDWFADIFFTSHPADLPGDLAGKSSNTQWAYKQMLGRYSNDLSRRDSSHVLLSVGDADTLWHPQYFSALAFQALTTPAEERVWCFWQSPMLLFRNLMTAPAITRVSGYATLLFELAGLTNQTLTPALCFSSYSMTLALAHHPMVAGWDPDVIAEDHHMFCKCFFASIRWWQKVCPEGKKAPPRVQVKPIYLASTAFLVEEDGWMASVRARFQQATRHCQGVSELSYTVLQYITLIQEFGFRALPLSVHTGTASIIFKMAAVHQINQVEAFAVLLAAVLAAPGLLSWFLDGGLWNMLSIALAEGPLMAVEQQSFGGHARWTVYSICGPISPVLCLMVFTTFLVLRDLLQGDLTAKAVTKEDVQGYVGHRLSWWGWAKTYSLVAFDYFGSGQLTLFAFGLLPSMCASFRLLRHGTRLDYIVAAKPK</sequence>
<keyword evidence="2" id="KW-1133">Transmembrane helix</keyword>
<proteinExistence type="predicted"/>
<protein>
    <recommendedName>
        <fullName evidence="5">Glycosyltransferase 2-like domain-containing protein</fullName>
    </recommendedName>
</protein>
<evidence type="ECO:0000256" key="1">
    <source>
        <dbReference type="SAM" id="MobiDB-lite"/>
    </source>
</evidence>
<dbReference type="PANTHER" id="PTHR36851">
    <property type="entry name" value="UNNAMED PRODUCT"/>
    <property type="match status" value="1"/>
</dbReference>
<feature type="transmembrane region" description="Helical" evidence="2">
    <location>
        <begin position="613"/>
        <end position="631"/>
    </location>
</feature>
<dbReference type="PANTHER" id="PTHR36851:SF1">
    <property type="entry name" value="GLYCO_TRANS_2-LIKE DOMAIN-CONTAINING PROTEIN"/>
    <property type="match status" value="1"/>
</dbReference>
<evidence type="ECO:0008006" key="5">
    <source>
        <dbReference type="Google" id="ProtNLM"/>
    </source>
</evidence>
<feature type="transmembrane region" description="Helical" evidence="2">
    <location>
        <begin position="489"/>
        <end position="508"/>
    </location>
</feature>
<reference evidence="3" key="1">
    <citation type="submission" date="2023-08" db="EMBL/GenBank/DDBJ databases">
        <authorList>
            <person name="Chen Y."/>
            <person name="Shah S."/>
            <person name="Dougan E. K."/>
            <person name="Thang M."/>
            <person name="Chan C."/>
        </authorList>
    </citation>
    <scope>NUCLEOTIDE SEQUENCE</scope>
</reference>
<feature type="transmembrane region" description="Helical" evidence="2">
    <location>
        <begin position="542"/>
        <end position="565"/>
    </location>
</feature>
<organism evidence="3 4">
    <name type="scientific">Effrenium voratum</name>
    <dbReference type="NCBI Taxonomy" id="2562239"/>
    <lineage>
        <taxon>Eukaryota</taxon>
        <taxon>Sar</taxon>
        <taxon>Alveolata</taxon>
        <taxon>Dinophyceae</taxon>
        <taxon>Suessiales</taxon>
        <taxon>Symbiodiniaceae</taxon>
        <taxon>Effrenium</taxon>
    </lineage>
</organism>
<evidence type="ECO:0000313" key="4">
    <source>
        <dbReference type="Proteomes" id="UP001178507"/>
    </source>
</evidence>
<dbReference type="EMBL" id="CAUJNA010000145">
    <property type="protein sequence ID" value="CAJ1372600.1"/>
    <property type="molecule type" value="Genomic_DNA"/>
</dbReference>
<keyword evidence="2" id="KW-0472">Membrane</keyword>
<keyword evidence="2" id="KW-0812">Transmembrane</keyword>
<gene>
    <name evidence="3" type="ORF">EVOR1521_LOCUS2639</name>
</gene>
<dbReference type="Proteomes" id="UP001178507">
    <property type="component" value="Unassembled WGS sequence"/>
</dbReference>
<keyword evidence="4" id="KW-1185">Reference proteome</keyword>
<feature type="transmembrane region" description="Helical" evidence="2">
    <location>
        <begin position="79"/>
        <end position="105"/>
    </location>
</feature>
<evidence type="ECO:0000313" key="3">
    <source>
        <dbReference type="EMBL" id="CAJ1372600.1"/>
    </source>
</evidence>
<evidence type="ECO:0000256" key="2">
    <source>
        <dbReference type="SAM" id="Phobius"/>
    </source>
</evidence>
<feature type="transmembrane region" description="Helical" evidence="2">
    <location>
        <begin position="111"/>
        <end position="134"/>
    </location>
</feature>
<name>A0AA36MLJ9_9DINO</name>
<comment type="caution">
    <text evidence="3">The sequence shown here is derived from an EMBL/GenBank/DDBJ whole genome shotgun (WGS) entry which is preliminary data.</text>
</comment>
<accession>A0AA36MLJ9</accession>
<feature type="region of interest" description="Disordered" evidence="1">
    <location>
        <begin position="20"/>
        <end position="50"/>
    </location>
</feature>
<dbReference type="AlphaFoldDB" id="A0AA36MLJ9"/>